<evidence type="ECO:0000313" key="9">
    <source>
        <dbReference type="Proteomes" id="UP000078284"/>
    </source>
</evidence>
<evidence type="ECO:0000256" key="7">
    <source>
        <dbReference type="SAM" id="Phobius"/>
    </source>
</evidence>
<dbReference type="GO" id="GO:0016020">
    <property type="term" value="C:membrane"/>
    <property type="evidence" value="ECO:0007669"/>
    <property type="project" value="UniProtKB-SubCell"/>
</dbReference>
<name>A0A178VHJ4_ARATH</name>
<evidence type="ECO:0000256" key="6">
    <source>
        <dbReference type="SAM" id="Coils"/>
    </source>
</evidence>
<comment type="caution">
    <text evidence="8">The sequence shown here is derived from an EMBL/GenBank/DDBJ whole genome shotgun (WGS) entry which is preliminary data.</text>
</comment>
<feature type="transmembrane region" description="Helical" evidence="7">
    <location>
        <begin position="208"/>
        <end position="234"/>
    </location>
</feature>
<keyword evidence="3 7" id="KW-0812">Transmembrane</keyword>
<evidence type="ECO:0000313" key="8">
    <source>
        <dbReference type="EMBL" id="OAP05326.1"/>
    </source>
</evidence>
<evidence type="ECO:0000256" key="3">
    <source>
        <dbReference type="ARBA" id="ARBA00022692"/>
    </source>
</evidence>
<accession>A0A178VHJ4</accession>
<gene>
    <name evidence="8" type="ordered locus">AXX17_At3g51680</name>
</gene>
<dbReference type="Proteomes" id="UP000078284">
    <property type="component" value="Chromosome 3"/>
</dbReference>
<dbReference type="EMBL" id="LUHQ01000003">
    <property type="protein sequence ID" value="OAP05326.1"/>
    <property type="molecule type" value="Genomic_DNA"/>
</dbReference>
<dbReference type="AlphaFoldDB" id="A0A178VHJ4"/>
<evidence type="ECO:0000256" key="5">
    <source>
        <dbReference type="ARBA" id="ARBA00023136"/>
    </source>
</evidence>
<dbReference type="Pfam" id="PF05055">
    <property type="entry name" value="DUF677"/>
    <property type="match status" value="1"/>
</dbReference>
<dbReference type="ExpressionAtlas" id="A0A178VHJ4">
    <property type="expression patterns" value="baseline and differential"/>
</dbReference>
<dbReference type="PANTHER" id="PTHR31113">
    <property type="entry name" value="UPF0496 PROTEIN 3-RELATED"/>
    <property type="match status" value="1"/>
</dbReference>
<evidence type="ECO:0000256" key="2">
    <source>
        <dbReference type="ARBA" id="ARBA00009074"/>
    </source>
</evidence>
<sequence>MKFCNPFLRLILRRKPISMISPTMFLLSSPTTSSSIGHSNGMLRSRSEDNLNKLGECMDNMDEDVSKLFIEFQQTDLREDPDLFRLLNHYFTTSKGVSQLCESLRTCLERSENNECLLLDEALVDFELEKLGYGGSLEEASFRKTYRDLRNFNAFYNNNSGEEDDLDYCEFLRKFQTCHEELAKMVVKLEKTMKDIDKKLRRVRGRRAIVTAALLAPVIAVIFLSKLVAGLVPIEGLSTFVASRWRKSTESLKREKTAMSSMERGIIVALKQVEKISKLVSRLETVERSISLTAEFAVKKRSSVVVAMREVEEERKRLKSTLVDLDRETGLCNGFAQFGRTVALEKITEFLSRGDKSSK</sequence>
<keyword evidence="6" id="KW-0175">Coiled coil</keyword>
<proteinExistence type="inferred from homology"/>
<protein>
    <submittedName>
        <fullName evidence="8">Uncharacterized protein</fullName>
    </submittedName>
</protein>
<dbReference type="PANTHER" id="PTHR31113:SF19">
    <property type="match status" value="1"/>
</dbReference>
<feature type="coiled-coil region" evidence="6">
    <location>
        <begin position="179"/>
        <end position="206"/>
    </location>
</feature>
<evidence type="ECO:0000256" key="1">
    <source>
        <dbReference type="ARBA" id="ARBA00004370"/>
    </source>
</evidence>
<dbReference type="InterPro" id="IPR007749">
    <property type="entry name" value="DUF677"/>
</dbReference>
<keyword evidence="4 7" id="KW-1133">Transmembrane helix</keyword>
<reference evidence="9" key="1">
    <citation type="journal article" date="2016" name="Proc. Natl. Acad. Sci. U.S.A.">
        <title>Chromosome-level assembly of Arabidopsis thaliana Ler reveals the extent of translocation and inversion polymorphisms.</title>
        <authorList>
            <person name="Zapata L."/>
            <person name="Ding J."/>
            <person name="Willing E.M."/>
            <person name="Hartwig B."/>
            <person name="Bezdan D."/>
            <person name="Jiao W.B."/>
            <person name="Patel V."/>
            <person name="Velikkakam James G."/>
            <person name="Koornneef M."/>
            <person name="Ossowski S."/>
            <person name="Schneeberger K."/>
        </authorList>
    </citation>
    <scope>NUCLEOTIDE SEQUENCE [LARGE SCALE GENOMIC DNA]</scope>
    <source>
        <strain evidence="9">cv. Landsberg erecta</strain>
    </source>
</reference>
<evidence type="ECO:0000256" key="4">
    <source>
        <dbReference type="ARBA" id="ARBA00022989"/>
    </source>
</evidence>
<keyword evidence="5 7" id="KW-0472">Membrane</keyword>
<comment type="similarity">
    <text evidence="2">Belongs to the UPF0496 family.</text>
</comment>
<comment type="subcellular location">
    <subcellularLocation>
        <location evidence="1">Membrane</location>
    </subcellularLocation>
</comment>
<organism evidence="8 9">
    <name type="scientific">Arabidopsis thaliana</name>
    <name type="common">Mouse-ear cress</name>
    <dbReference type="NCBI Taxonomy" id="3702"/>
    <lineage>
        <taxon>Eukaryota</taxon>
        <taxon>Viridiplantae</taxon>
        <taxon>Streptophyta</taxon>
        <taxon>Embryophyta</taxon>
        <taxon>Tracheophyta</taxon>
        <taxon>Spermatophyta</taxon>
        <taxon>Magnoliopsida</taxon>
        <taxon>eudicotyledons</taxon>
        <taxon>Gunneridae</taxon>
        <taxon>Pentapetalae</taxon>
        <taxon>rosids</taxon>
        <taxon>malvids</taxon>
        <taxon>Brassicales</taxon>
        <taxon>Brassicaceae</taxon>
        <taxon>Camelineae</taxon>
        <taxon>Arabidopsis</taxon>
    </lineage>
</organism>